<sequence length="335" mass="38824">MLFCFSKLKLFVTKRTILALCFTVLLYFITIDNNFLQRYFGFKKAANTIFKFTPTSDGKAFLTSAIYTNLANCERHQYEIIVNGWENHVKNNHFMCCFRLRNGKPLASMSNQKLSSILAYMPLRRIQYRCPVPVEVNLIEYVSIINDMNTTCHEDISYYVKVILSLYSKDSGIAICSLISYRSQDAAILVEWFEVQRLLGVNKIITYTQELNSDALRVLDYYESIGLAEVIRGFDMPEKGMWLTVDGQTDKYPRKIGDQNKRQWTDKEVVSLDCNARLLGFRYVIICDKDELVVPNISKFGFSLRKSLKVENIGDELGILNNKKIKGYQIREWAK</sequence>
<reference evidence="7 8" key="1">
    <citation type="submission" date="2020-06" db="EMBL/GenBank/DDBJ databases">
        <authorList>
            <person name="Li R."/>
            <person name="Bekaert M."/>
        </authorList>
    </citation>
    <scope>NUCLEOTIDE SEQUENCE [LARGE SCALE GENOMIC DNA]</scope>
    <source>
        <strain evidence="8">wild</strain>
    </source>
</reference>
<name>A0A6J8C7K1_MYTCO</name>
<evidence type="ECO:0000256" key="3">
    <source>
        <dbReference type="ARBA" id="ARBA00022676"/>
    </source>
</evidence>
<keyword evidence="4 6" id="KW-0808">Transferase</keyword>
<dbReference type="Pfam" id="PF01697">
    <property type="entry name" value="Glyco_transf_92"/>
    <property type="match status" value="1"/>
</dbReference>
<evidence type="ECO:0000256" key="5">
    <source>
        <dbReference type="ARBA" id="ARBA00023136"/>
    </source>
</evidence>
<evidence type="ECO:0000313" key="8">
    <source>
        <dbReference type="Proteomes" id="UP000507470"/>
    </source>
</evidence>
<comment type="subcellular location">
    <subcellularLocation>
        <location evidence="1">Membrane</location>
    </subcellularLocation>
</comment>
<evidence type="ECO:0000256" key="2">
    <source>
        <dbReference type="ARBA" id="ARBA00007647"/>
    </source>
</evidence>
<keyword evidence="5 6" id="KW-0472">Membrane</keyword>
<keyword evidence="6" id="KW-0812">Transmembrane</keyword>
<evidence type="ECO:0000256" key="6">
    <source>
        <dbReference type="RuleBase" id="RU366017"/>
    </source>
</evidence>
<dbReference type="EC" id="2.4.1.-" evidence="6"/>
<dbReference type="AlphaFoldDB" id="A0A6J8C7K1"/>
<protein>
    <recommendedName>
        <fullName evidence="6">Glycosyltransferase family 92 protein</fullName>
        <ecNumber evidence="6">2.4.1.-</ecNumber>
    </recommendedName>
</protein>
<dbReference type="EMBL" id="CACVKT020004754">
    <property type="protein sequence ID" value="CAC5391421.1"/>
    <property type="molecule type" value="Genomic_DNA"/>
</dbReference>
<evidence type="ECO:0000313" key="7">
    <source>
        <dbReference type="EMBL" id="CAC5391421.1"/>
    </source>
</evidence>
<keyword evidence="6" id="KW-1133">Transmembrane helix</keyword>
<keyword evidence="8" id="KW-1185">Reference proteome</keyword>
<dbReference type="Proteomes" id="UP000507470">
    <property type="component" value="Unassembled WGS sequence"/>
</dbReference>
<dbReference type="GO" id="GO:0016757">
    <property type="term" value="F:glycosyltransferase activity"/>
    <property type="evidence" value="ECO:0007669"/>
    <property type="project" value="UniProtKB-UniRule"/>
</dbReference>
<dbReference type="InterPro" id="IPR008166">
    <property type="entry name" value="Glyco_transf_92"/>
</dbReference>
<dbReference type="OrthoDB" id="6105794at2759"/>
<organism evidence="7 8">
    <name type="scientific">Mytilus coruscus</name>
    <name type="common">Sea mussel</name>
    <dbReference type="NCBI Taxonomy" id="42192"/>
    <lineage>
        <taxon>Eukaryota</taxon>
        <taxon>Metazoa</taxon>
        <taxon>Spiralia</taxon>
        <taxon>Lophotrochozoa</taxon>
        <taxon>Mollusca</taxon>
        <taxon>Bivalvia</taxon>
        <taxon>Autobranchia</taxon>
        <taxon>Pteriomorphia</taxon>
        <taxon>Mytilida</taxon>
        <taxon>Mytiloidea</taxon>
        <taxon>Mytilidae</taxon>
        <taxon>Mytilinae</taxon>
        <taxon>Mytilus</taxon>
    </lineage>
</organism>
<feature type="transmembrane region" description="Helical" evidence="6">
    <location>
        <begin position="12"/>
        <end position="30"/>
    </location>
</feature>
<evidence type="ECO:0000256" key="1">
    <source>
        <dbReference type="ARBA" id="ARBA00004370"/>
    </source>
</evidence>
<accession>A0A6J8C7K1</accession>
<keyword evidence="3 6" id="KW-0328">Glycosyltransferase</keyword>
<comment type="similarity">
    <text evidence="2 6">Belongs to the glycosyltransferase 92 family.</text>
</comment>
<gene>
    <name evidence="7" type="ORF">MCOR_26432</name>
</gene>
<proteinExistence type="inferred from homology"/>
<evidence type="ECO:0000256" key="4">
    <source>
        <dbReference type="ARBA" id="ARBA00022679"/>
    </source>
</evidence>
<dbReference type="GO" id="GO:0016020">
    <property type="term" value="C:membrane"/>
    <property type="evidence" value="ECO:0007669"/>
    <property type="project" value="UniProtKB-SubCell"/>
</dbReference>